<organism evidence="1 2">
    <name type="scientific">Faucicola atlantae</name>
    <dbReference type="NCBI Taxonomy" id="34059"/>
    <lineage>
        <taxon>Bacteria</taxon>
        <taxon>Pseudomonadati</taxon>
        <taxon>Pseudomonadota</taxon>
        <taxon>Gammaproteobacteria</taxon>
        <taxon>Moraxellales</taxon>
        <taxon>Moraxellaceae</taxon>
        <taxon>Faucicola</taxon>
    </lineage>
</organism>
<dbReference type="EMBL" id="LZMZ01000013">
    <property type="protein sequence ID" value="OBX79025.1"/>
    <property type="molecule type" value="Genomic_DNA"/>
</dbReference>
<dbReference type="CDD" id="cd08152">
    <property type="entry name" value="y4iL_like"/>
    <property type="match status" value="1"/>
</dbReference>
<evidence type="ECO:0000313" key="1">
    <source>
        <dbReference type="EMBL" id="OBX79025.1"/>
    </source>
</evidence>
<dbReference type="Proteomes" id="UP000092508">
    <property type="component" value="Unassembled WGS sequence"/>
</dbReference>
<accession>A0A1B8QCJ3</accession>
<comment type="caution">
    <text evidence="1">The sequence shown here is derived from an EMBL/GenBank/DDBJ whole genome shotgun (WGS) entry which is preliminary data.</text>
</comment>
<reference evidence="1 2" key="1">
    <citation type="submission" date="2016-06" db="EMBL/GenBank/DDBJ databases">
        <title>Draft genome of Moraxella atlantae CCUG 66109.</title>
        <authorList>
            <person name="Salva-Serra F."/>
            <person name="Engstrom-Jakobsson H."/>
            <person name="Thorell K."/>
            <person name="Gonzales-Siles L."/>
            <person name="Karlsson R."/>
            <person name="Boulund F."/>
            <person name="Engstrand L."/>
            <person name="Kristiansson E."/>
            <person name="Moore E."/>
        </authorList>
    </citation>
    <scope>NUCLEOTIDE SEQUENCE [LARGE SCALE GENOMIC DNA]</scope>
    <source>
        <strain evidence="1 2">CCUG 66109</strain>
    </source>
</reference>
<gene>
    <name evidence="1" type="ORF">A9308_05695</name>
</gene>
<dbReference type="InterPro" id="IPR020835">
    <property type="entry name" value="Catalase_sf"/>
</dbReference>
<dbReference type="GO" id="GO:0020037">
    <property type="term" value="F:heme binding"/>
    <property type="evidence" value="ECO:0007669"/>
    <property type="project" value="InterPro"/>
</dbReference>
<dbReference type="AlphaFoldDB" id="A0A1B8QCJ3"/>
<dbReference type="SUPFAM" id="SSF56634">
    <property type="entry name" value="Heme-dependent catalase-like"/>
    <property type="match status" value="1"/>
</dbReference>
<dbReference type="STRING" id="34059.A9308_05695"/>
<name>A0A1B8QCJ3_9GAMM</name>
<dbReference type="Gene3D" id="2.40.180.10">
    <property type="entry name" value="Catalase core domain"/>
    <property type="match status" value="1"/>
</dbReference>
<proteinExistence type="predicted"/>
<evidence type="ECO:0000313" key="2">
    <source>
        <dbReference type="Proteomes" id="UP000092508"/>
    </source>
</evidence>
<protein>
    <submittedName>
        <fullName evidence="1">Catalase</fullName>
    </submittedName>
</protein>
<sequence>MLPKLSHLSVPTPLRRLPLPFGGKKVQYVKYDPNIDMLTPEDEKTMDRIVASIEDFVRESPKINDIDYHVRDAHAKGYCALKAEFTILPNLPDEYAQGVYAMPGKHEAVIRYSNGLSRIDVDRNLGLALGLAIKVFDIPGKKLAPGEEDSPNMDFNLINHPVFFCNRIEDYEYISAIFRNITEYMKHGELIGKARVSAVWATRGGHKLPTKQSLKTLKAFNGFTSIKPQNALLYSYFSMGAVRHGDYMAKIRVKPTKASVRKILQRKINRDLHDEAIRLSILDEIRKHDFEYDVQIQLCRNLDDQPINEITDEWKEKDAPFVTVAKLRIPQQKVPDDGNFDIMENLSFTPFRCPEQNRPIGNLQHSRLRAYEAASKLRHKLNGVKREEPRNLAELFDDKQNGNKRKRLFGLF</sequence>